<proteinExistence type="predicted"/>
<dbReference type="InterPro" id="IPR036551">
    <property type="entry name" value="Flavin_trans-like"/>
</dbReference>
<dbReference type="SUPFAM" id="SSF52507">
    <property type="entry name" value="Homo-oligomeric flavin-containing Cys decarboxylases, HFCD"/>
    <property type="match status" value="1"/>
</dbReference>
<comment type="caution">
    <text evidence="2">The sequence shown here is derived from an EMBL/GenBank/DDBJ whole genome shotgun (WGS) entry which is preliminary data.</text>
</comment>
<dbReference type="RefSeq" id="WP_121522951.1">
    <property type="nucleotide sequence ID" value="NZ_RCHR01000003.1"/>
</dbReference>
<dbReference type="OrthoDB" id="9792688at2"/>
<dbReference type="PIRSF" id="PIRSF001390">
    <property type="entry name" value="Dipicolinate_synth_subunit_B"/>
    <property type="match status" value="1"/>
</dbReference>
<dbReference type="Proteomes" id="UP000270219">
    <property type="component" value="Unassembled WGS sequence"/>
</dbReference>
<protein>
    <submittedName>
        <fullName evidence="2">Dipicolinate synthase subunit B</fullName>
    </submittedName>
</protein>
<dbReference type="GO" id="GO:0003824">
    <property type="term" value="F:catalytic activity"/>
    <property type="evidence" value="ECO:0007669"/>
    <property type="project" value="InterPro"/>
</dbReference>
<dbReference type="Gene3D" id="3.40.50.1950">
    <property type="entry name" value="Flavin prenyltransferase-like"/>
    <property type="match status" value="1"/>
</dbReference>
<accession>A0A498DIN2</accession>
<name>A0A498DIN2_9BACI</name>
<dbReference type="AlphaFoldDB" id="A0A498DIN2"/>
<dbReference type="InterPro" id="IPR014214">
    <property type="entry name" value="Dipicolinic_acid_synth_B"/>
</dbReference>
<organism evidence="2 3">
    <name type="scientific">Oceanobacillus piezotolerans</name>
    <dbReference type="NCBI Taxonomy" id="2448030"/>
    <lineage>
        <taxon>Bacteria</taxon>
        <taxon>Bacillati</taxon>
        <taxon>Bacillota</taxon>
        <taxon>Bacilli</taxon>
        <taxon>Bacillales</taxon>
        <taxon>Bacillaceae</taxon>
        <taxon>Oceanobacillus</taxon>
    </lineage>
</organism>
<evidence type="ECO:0000313" key="3">
    <source>
        <dbReference type="Proteomes" id="UP000270219"/>
    </source>
</evidence>
<dbReference type="NCBIfam" id="TIGR02852">
    <property type="entry name" value="spore_dpaB"/>
    <property type="match status" value="1"/>
</dbReference>
<dbReference type="Pfam" id="PF02441">
    <property type="entry name" value="Flavoprotein"/>
    <property type="match status" value="1"/>
</dbReference>
<dbReference type="NCBIfam" id="NF006161">
    <property type="entry name" value="PRK08305.1"/>
    <property type="match status" value="1"/>
</dbReference>
<evidence type="ECO:0000313" key="2">
    <source>
        <dbReference type="EMBL" id="RLL45365.1"/>
    </source>
</evidence>
<gene>
    <name evidence="2" type="primary">dpaB</name>
    <name evidence="2" type="ORF">D8M04_10955</name>
</gene>
<evidence type="ECO:0000259" key="1">
    <source>
        <dbReference type="Pfam" id="PF02441"/>
    </source>
</evidence>
<keyword evidence="3" id="KW-1185">Reference proteome</keyword>
<reference evidence="2 3" key="1">
    <citation type="submission" date="2018-10" db="EMBL/GenBank/DDBJ databases">
        <title>Oceanobacillus sp. YLB-02 draft genome.</title>
        <authorList>
            <person name="Yu L."/>
        </authorList>
    </citation>
    <scope>NUCLEOTIDE SEQUENCE [LARGE SCALE GENOMIC DNA]</scope>
    <source>
        <strain evidence="2 3">YLB-02</strain>
    </source>
</reference>
<feature type="domain" description="Flavoprotein" evidence="1">
    <location>
        <begin position="6"/>
        <end position="179"/>
    </location>
</feature>
<dbReference type="EMBL" id="RCHR01000003">
    <property type="protein sequence ID" value="RLL45365.1"/>
    <property type="molecule type" value="Genomic_DNA"/>
</dbReference>
<dbReference type="InterPro" id="IPR003382">
    <property type="entry name" value="Flavoprotein"/>
</dbReference>
<sequence>MTLAGKRIGFGLTGSHHTFQHVFPIIENLMSKQVEIFPMVSFTVLTTDTKFGKAEDHVRKLEELTGKKVTKTMPEAEPFGPDTPLDCMVIAPMTGNSMAKFANGITDNPVLMAAKSTIRNQNPVVLGITTNDALGMNGMNLMKLLNSKHIYFIPFGQDNPKSKPNSLVAKLDYLEDTVENAINGKQIQPVIVPFT</sequence>